<name>A0ABV1DZE6_9FIRM</name>
<evidence type="ECO:0000256" key="1">
    <source>
        <dbReference type="SAM" id="MobiDB-lite"/>
    </source>
</evidence>
<dbReference type="EMBL" id="JBBMFD010000008">
    <property type="protein sequence ID" value="MEQ2440431.1"/>
    <property type="molecule type" value="Genomic_DNA"/>
</dbReference>
<gene>
    <name evidence="2" type="ORF">WMO26_06295</name>
</gene>
<dbReference type="RefSeq" id="WP_349218989.1">
    <property type="nucleotide sequence ID" value="NZ_JBBMFD010000008.1"/>
</dbReference>
<evidence type="ECO:0000313" key="3">
    <source>
        <dbReference type="Proteomes" id="UP001489509"/>
    </source>
</evidence>
<feature type="compositionally biased region" description="Basic and acidic residues" evidence="1">
    <location>
        <begin position="44"/>
        <end position="53"/>
    </location>
</feature>
<feature type="compositionally biased region" description="Polar residues" evidence="1">
    <location>
        <begin position="30"/>
        <end position="42"/>
    </location>
</feature>
<reference evidence="2 3" key="1">
    <citation type="submission" date="2024-03" db="EMBL/GenBank/DDBJ databases">
        <title>Human intestinal bacterial collection.</title>
        <authorList>
            <person name="Pauvert C."/>
            <person name="Hitch T.C.A."/>
            <person name="Clavel T."/>
        </authorList>
    </citation>
    <scope>NUCLEOTIDE SEQUENCE [LARGE SCALE GENOMIC DNA]</scope>
    <source>
        <strain evidence="2 3">CLA-JM-H44</strain>
    </source>
</reference>
<comment type="caution">
    <text evidence="2">The sequence shown here is derived from an EMBL/GenBank/DDBJ whole genome shotgun (WGS) entry which is preliminary data.</text>
</comment>
<evidence type="ECO:0000313" key="2">
    <source>
        <dbReference type="EMBL" id="MEQ2440431.1"/>
    </source>
</evidence>
<keyword evidence="3" id="KW-1185">Reference proteome</keyword>
<accession>A0ABV1DZE6</accession>
<organism evidence="2 3">
    <name type="scientific">Solibaculum intestinale</name>
    <dbReference type="NCBI Taxonomy" id="3133165"/>
    <lineage>
        <taxon>Bacteria</taxon>
        <taxon>Bacillati</taxon>
        <taxon>Bacillota</taxon>
        <taxon>Clostridia</taxon>
        <taxon>Eubacteriales</taxon>
        <taxon>Oscillospiraceae</taxon>
        <taxon>Solibaculum</taxon>
    </lineage>
</organism>
<feature type="compositionally biased region" description="Basic residues" evidence="1">
    <location>
        <begin position="1"/>
        <end position="10"/>
    </location>
</feature>
<dbReference type="Proteomes" id="UP001489509">
    <property type="component" value="Unassembled WGS sequence"/>
</dbReference>
<protein>
    <submittedName>
        <fullName evidence="2">Uncharacterized protein</fullName>
    </submittedName>
</protein>
<proteinExistence type="predicted"/>
<sequence length="53" mass="5624">MTNRSAKKSKPSVENVAETLKKQGRGSIPSDVTGSYTGQSATGERPEQDADDL</sequence>
<feature type="region of interest" description="Disordered" evidence="1">
    <location>
        <begin position="1"/>
        <end position="53"/>
    </location>
</feature>